<dbReference type="GO" id="GO:0033816">
    <property type="term" value="F:diaminobutyrate acetyltransferase activity"/>
    <property type="evidence" value="ECO:0007669"/>
    <property type="project" value="UniProtKB-EC"/>
</dbReference>
<evidence type="ECO:0000256" key="6">
    <source>
        <dbReference type="ARBA" id="ARBA00022679"/>
    </source>
</evidence>
<evidence type="ECO:0000313" key="12">
    <source>
        <dbReference type="Proteomes" id="UP000295636"/>
    </source>
</evidence>
<comment type="pathway">
    <text evidence="2 9">Amine and polyamine biosynthesis; ectoine biosynthesis; L-ectoine from L-aspartate 4-semialdehyde: step 2/3.</text>
</comment>
<dbReference type="Pfam" id="PF00583">
    <property type="entry name" value="Acetyltransf_1"/>
    <property type="match status" value="1"/>
</dbReference>
<evidence type="ECO:0000256" key="8">
    <source>
        <dbReference type="ARBA" id="ARBA00048924"/>
    </source>
</evidence>
<dbReference type="GO" id="GO:0019491">
    <property type="term" value="P:ectoine biosynthetic process"/>
    <property type="evidence" value="ECO:0007669"/>
    <property type="project" value="UniProtKB-UniPathway"/>
</dbReference>
<evidence type="ECO:0000256" key="1">
    <source>
        <dbReference type="ARBA" id="ARBA00003741"/>
    </source>
</evidence>
<gene>
    <name evidence="9 11" type="primary">ectA</name>
    <name evidence="11" type="ORF">E1757_15335</name>
</gene>
<dbReference type="InterPro" id="IPR012772">
    <property type="entry name" value="Ectoine_EctA"/>
</dbReference>
<keyword evidence="6 9" id="KW-0808">Transferase</keyword>
<reference evidence="11 12" key="1">
    <citation type="submission" date="2019-03" db="EMBL/GenBank/DDBJ databases">
        <title>This is whole genome sequence of Paenibacillus sp MS74 strain.</title>
        <authorList>
            <person name="Trinh H.N."/>
        </authorList>
    </citation>
    <scope>NUCLEOTIDE SEQUENCE [LARGE SCALE GENOMIC DNA]</scope>
    <source>
        <strain evidence="11 12">MS74</strain>
    </source>
</reference>
<comment type="caution">
    <text evidence="11">The sequence shown here is derived from an EMBL/GenBank/DDBJ whole genome shotgun (WGS) entry which is preliminary data.</text>
</comment>
<evidence type="ECO:0000313" key="11">
    <source>
        <dbReference type="EMBL" id="TDF97285.1"/>
    </source>
</evidence>
<dbReference type="SUPFAM" id="SSF55729">
    <property type="entry name" value="Acyl-CoA N-acyltransferases (Nat)"/>
    <property type="match status" value="1"/>
</dbReference>
<dbReference type="EC" id="2.3.1.178" evidence="4 9"/>
<dbReference type="CDD" id="cd04301">
    <property type="entry name" value="NAT_SF"/>
    <property type="match status" value="1"/>
</dbReference>
<dbReference type="NCBIfam" id="TIGR02406">
    <property type="entry name" value="ectoine_EctA"/>
    <property type="match status" value="1"/>
</dbReference>
<dbReference type="EMBL" id="SMRT01000006">
    <property type="protein sequence ID" value="TDF97285.1"/>
    <property type="molecule type" value="Genomic_DNA"/>
</dbReference>
<comment type="similarity">
    <text evidence="3 9">Belongs to the acetyltransferase family. EctA subfamily.</text>
</comment>
<dbReference type="OrthoDB" id="2436196at2"/>
<evidence type="ECO:0000256" key="3">
    <source>
        <dbReference type="ARBA" id="ARBA00010712"/>
    </source>
</evidence>
<sequence length="169" mass="19337">MKETAIRFRRPEKKDGTPIWKLIQQTEALDVNSAYCYILLSDYLRDTCVIAEEEEKIVGFISAFRAPSRNDTLFVWQIAVAPSKQRRGIARRMLKELLARECCSDVVYIEATVSPSNLASRGLLLRLAKDYRMECHLSAGYADALFPVEARHEEELLFRLGPLPVMGER</sequence>
<evidence type="ECO:0000259" key="10">
    <source>
        <dbReference type="PROSITE" id="PS51186"/>
    </source>
</evidence>
<comment type="catalytic activity">
    <reaction evidence="8 9">
        <text>L-2,4-diaminobutanoate + acetyl-CoA = (2S)-4-acetamido-2-aminobutanoate + CoA + H(+)</text>
        <dbReference type="Rhea" id="RHEA:16901"/>
        <dbReference type="ChEBI" id="CHEBI:15378"/>
        <dbReference type="ChEBI" id="CHEBI:57287"/>
        <dbReference type="ChEBI" id="CHEBI:57288"/>
        <dbReference type="ChEBI" id="CHEBI:58761"/>
        <dbReference type="ChEBI" id="CHEBI:58929"/>
        <dbReference type="EC" id="2.3.1.178"/>
    </reaction>
</comment>
<evidence type="ECO:0000256" key="7">
    <source>
        <dbReference type="ARBA" id="ARBA00023315"/>
    </source>
</evidence>
<accession>A0A4R5KQI9</accession>
<dbReference type="UniPathway" id="UPA00067">
    <property type="reaction ID" value="UER00122"/>
</dbReference>
<feature type="domain" description="N-acetyltransferase" evidence="10">
    <location>
        <begin position="6"/>
        <end position="161"/>
    </location>
</feature>
<evidence type="ECO:0000256" key="5">
    <source>
        <dbReference type="ARBA" id="ARBA00017935"/>
    </source>
</evidence>
<evidence type="ECO:0000256" key="2">
    <source>
        <dbReference type="ARBA" id="ARBA00004978"/>
    </source>
</evidence>
<comment type="function">
    <text evidence="1 9">Catalyzes the acetylation of L-2,4-diaminobutyrate (DABA) to gamma-N-acetyl-alpha,gamma-diaminobutyric acid (ADABA) with acetyl coenzyme A.</text>
</comment>
<evidence type="ECO:0000256" key="4">
    <source>
        <dbReference type="ARBA" id="ARBA00012355"/>
    </source>
</evidence>
<keyword evidence="7 9" id="KW-0012">Acyltransferase</keyword>
<keyword evidence="12" id="KW-1185">Reference proteome</keyword>
<name>A0A4R5KQI9_9BACL</name>
<evidence type="ECO:0000256" key="9">
    <source>
        <dbReference type="RuleBase" id="RU365045"/>
    </source>
</evidence>
<dbReference type="Gene3D" id="3.40.630.30">
    <property type="match status" value="1"/>
</dbReference>
<dbReference type="InterPro" id="IPR000182">
    <property type="entry name" value="GNAT_dom"/>
</dbReference>
<protein>
    <recommendedName>
        <fullName evidence="5 9">L-2,4-diaminobutyric acid acetyltransferase</fullName>
        <shortName evidence="9">DABA acetyltransferase</shortName>
        <ecNumber evidence="4 9">2.3.1.178</ecNumber>
    </recommendedName>
</protein>
<dbReference type="InterPro" id="IPR016181">
    <property type="entry name" value="Acyl_CoA_acyltransferase"/>
</dbReference>
<proteinExistence type="inferred from homology"/>
<organism evidence="11 12">
    <name type="scientific">Paenibacillus piri</name>
    <dbReference type="NCBI Taxonomy" id="2547395"/>
    <lineage>
        <taxon>Bacteria</taxon>
        <taxon>Bacillati</taxon>
        <taxon>Bacillota</taxon>
        <taxon>Bacilli</taxon>
        <taxon>Bacillales</taxon>
        <taxon>Paenibacillaceae</taxon>
        <taxon>Paenibacillus</taxon>
    </lineage>
</organism>
<dbReference type="PROSITE" id="PS51186">
    <property type="entry name" value="GNAT"/>
    <property type="match status" value="1"/>
</dbReference>
<dbReference type="Proteomes" id="UP000295636">
    <property type="component" value="Unassembled WGS sequence"/>
</dbReference>
<dbReference type="AlphaFoldDB" id="A0A4R5KQI9"/>